<keyword evidence="3 6" id="KW-1133">Transmembrane helix</keyword>
<evidence type="ECO:0000313" key="7">
    <source>
        <dbReference type="EMBL" id="KAK6357381.1"/>
    </source>
</evidence>
<keyword evidence="2 6" id="KW-0812">Transmembrane</keyword>
<evidence type="ECO:0000313" key="8">
    <source>
        <dbReference type="Proteomes" id="UP001313282"/>
    </source>
</evidence>
<evidence type="ECO:0000256" key="2">
    <source>
        <dbReference type="ARBA" id="ARBA00022692"/>
    </source>
</evidence>
<evidence type="ECO:0000256" key="6">
    <source>
        <dbReference type="SAM" id="Phobius"/>
    </source>
</evidence>
<dbReference type="InterPro" id="IPR035952">
    <property type="entry name" value="Rhomboid-like_sf"/>
</dbReference>
<evidence type="ECO:0000256" key="4">
    <source>
        <dbReference type="ARBA" id="ARBA00023136"/>
    </source>
</evidence>
<evidence type="ECO:0008006" key="9">
    <source>
        <dbReference type="Google" id="ProtNLM"/>
    </source>
</evidence>
<evidence type="ECO:0000256" key="1">
    <source>
        <dbReference type="ARBA" id="ARBA00004141"/>
    </source>
</evidence>
<dbReference type="PANTHER" id="PTHR43066">
    <property type="entry name" value="RHOMBOID-RELATED PROTEIN"/>
    <property type="match status" value="1"/>
</dbReference>
<feature type="transmembrane region" description="Helical" evidence="6">
    <location>
        <begin position="87"/>
        <end position="110"/>
    </location>
</feature>
<feature type="transmembrane region" description="Helical" evidence="6">
    <location>
        <begin position="52"/>
        <end position="75"/>
    </location>
</feature>
<evidence type="ECO:0000256" key="5">
    <source>
        <dbReference type="SAM" id="MobiDB-lite"/>
    </source>
</evidence>
<proteinExistence type="predicted"/>
<keyword evidence="8" id="KW-1185">Reference proteome</keyword>
<name>A0AAN8N171_9PEZI</name>
<accession>A0AAN8N171</accession>
<dbReference type="PANTHER" id="PTHR43066:SF21">
    <property type="entry name" value="UBIQUITIN-ASSOCIATED DOMAIN-CONTAINING PROTEIN 2"/>
    <property type="match status" value="1"/>
</dbReference>
<feature type="compositionally biased region" description="Gly residues" evidence="5">
    <location>
        <begin position="258"/>
        <end position="274"/>
    </location>
</feature>
<dbReference type="EMBL" id="JAVHNR010000001">
    <property type="protein sequence ID" value="KAK6357381.1"/>
    <property type="molecule type" value="Genomic_DNA"/>
</dbReference>
<comment type="caution">
    <text evidence="7">The sequence shown here is derived from an EMBL/GenBank/DDBJ whole genome shotgun (WGS) entry which is preliminary data.</text>
</comment>
<keyword evidence="4 6" id="KW-0472">Membrane</keyword>
<dbReference type="GO" id="GO:0016020">
    <property type="term" value="C:membrane"/>
    <property type="evidence" value="ECO:0007669"/>
    <property type="project" value="UniProtKB-SubCell"/>
</dbReference>
<dbReference type="SUPFAM" id="SSF144091">
    <property type="entry name" value="Rhomboid-like"/>
    <property type="match status" value="1"/>
</dbReference>
<evidence type="ECO:0000256" key="3">
    <source>
        <dbReference type="ARBA" id="ARBA00022989"/>
    </source>
</evidence>
<feature type="transmembrane region" description="Helical" evidence="6">
    <location>
        <begin position="14"/>
        <end position="31"/>
    </location>
</feature>
<feature type="region of interest" description="Disordered" evidence="5">
    <location>
        <begin position="247"/>
        <end position="295"/>
    </location>
</feature>
<dbReference type="GO" id="GO:0004252">
    <property type="term" value="F:serine-type endopeptidase activity"/>
    <property type="evidence" value="ECO:0007669"/>
    <property type="project" value="TreeGrafter"/>
</dbReference>
<sequence>MQVPGFTHTPISQFFVYYLVIAAVVISVSDYKYLFHIQIIPHLWRWNQWWRLAIWQFSYANTGEVLFASLAVYTLRVVERLWGSRKFASFLTYNLIFTSLVTPLLLALILRPLTFWRMNYLPPGPTPLIFALLAQFHATIPSTYKFRLLLPVSPSPPPPEATPSLQAAREEAEPSVTLSDKFYVYIVAAQLALSQVPGSLVAAGVGWIAGYAWRAEVVPWGRWRWPIWLFEKRGVDGGYGELRRMARGEGEQQQQQTGGAGGQQGAGGAGGQEQGEGEGRRPLSTQILDQFRGGF</sequence>
<dbReference type="AlphaFoldDB" id="A0AAN8N171"/>
<protein>
    <recommendedName>
        <fullName evidence="9">Peptidase S54 rhomboid domain-containing protein</fullName>
    </recommendedName>
</protein>
<organism evidence="7 8">
    <name type="scientific">Orbilia javanica</name>
    <dbReference type="NCBI Taxonomy" id="47235"/>
    <lineage>
        <taxon>Eukaryota</taxon>
        <taxon>Fungi</taxon>
        <taxon>Dikarya</taxon>
        <taxon>Ascomycota</taxon>
        <taxon>Pezizomycotina</taxon>
        <taxon>Orbiliomycetes</taxon>
        <taxon>Orbiliales</taxon>
        <taxon>Orbiliaceae</taxon>
        <taxon>Orbilia</taxon>
    </lineage>
</organism>
<comment type="subcellular location">
    <subcellularLocation>
        <location evidence="1">Membrane</location>
        <topology evidence="1">Multi-pass membrane protein</topology>
    </subcellularLocation>
</comment>
<reference evidence="7 8" key="1">
    <citation type="submission" date="2019-10" db="EMBL/GenBank/DDBJ databases">
        <authorList>
            <person name="Palmer J.M."/>
        </authorList>
    </citation>
    <scope>NUCLEOTIDE SEQUENCE [LARGE SCALE GENOMIC DNA]</scope>
    <source>
        <strain evidence="7 8">TWF718</strain>
    </source>
</reference>
<gene>
    <name evidence="7" type="ORF">TWF718_001694</name>
</gene>
<dbReference type="Proteomes" id="UP001313282">
    <property type="component" value="Unassembled WGS sequence"/>
</dbReference>